<dbReference type="InterPro" id="IPR004358">
    <property type="entry name" value="Sig_transdc_His_kin-like_C"/>
</dbReference>
<dbReference type="PANTHER" id="PTHR43395:SF10">
    <property type="entry name" value="CHEMOTAXIS PROTEIN CHEA"/>
    <property type="match status" value="1"/>
</dbReference>
<dbReference type="SUPFAM" id="SSF55874">
    <property type="entry name" value="ATPase domain of HSP90 chaperone/DNA topoisomerase II/histidine kinase"/>
    <property type="match status" value="1"/>
</dbReference>
<feature type="transmembrane region" description="Helical" evidence="3">
    <location>
        <begin position="12"/>
        <end position="33"/>
    </location>
</feature>
<comment type="catalytic activity">
    <reaction evidence="1">
        <text>ATP + protein L-histidine = ADP + protein N-phospho-L-histidine.</text>
        <dbReference type="EC" id="2.7.13.3"/>
    </reaction>
</comment>
<dbReference type="SMART" id="SM00387">
    <property type="entry name" value="HATPase_c"/>
    <property type="match status" value="1"/>
</dbReference>
<dbReference type="InterPro" id="IPR036890">
    <property type="entry name" value="HATPase_C_sf"/>
</dbReference>
<protein>
    <recommendedName>
        <fullName evidence="2">histidine kinase</fullName>
        <ecNumber evidence="2">2.7.13.3</ecNumber>
    </recommendedName>
</protein>
<proteinExistence type="predicted"/>
<reference evidence="5" key="2">
    <citation type="submission" date="2020-09" db="EMBL/GenBank/DDBJ databases">
        <authorList>
            <person name="Sun Q."/>
            <person name="Kim S."/>
        </authorList>
    </citation>
    <scope>NUCLEOTIDE SEQUENCE</scope>
    <source>
        <strain evidence="5">KCTC 12711</strain>
    </source>
</reference>
<dbReference type="RefSeq" id="WP_189398264.1">
    <property type="nucleotide sequence ID" value="NZ_BMXA01000001.1"/>
</dbReference>
<accession>A0A918RGQ5</accession>
<dbReference type="InterPro" id="IPR003594">
    <property type="entry name" value="HATPase_dom"/>
</dbReference>
<evidence type="ECO:0000256" key="3">
    <source>
        <dbReference type="SAM" id="Phobius"/>
    </source>
</evidence>
<organism evidence="5 6">
    <name type="scientific">Arenicella chitinivorans</name>
    <dbReference type="NCBI Taxonomy" id="1329800"/>
    <lineage>
        <taxon>Bacteria</taxon>
        <taxon>Pseudomonadati</taxon>
        <taxon>Pseudomonadota</taxon>
        <taxon>Gammaproteobacteria</taxon>
        <taxon>Arenicellales</taxon>
        <taxon>Arenicellaceae</taxon>
        <taxon>Arenicella</taxon>
    </lineage>
</organism>
<dbReference type="AlphaFoldDB" id="A0A918RGQ5"/>
<dbReference type="InterPro" id="IPR051315">
    <property type="entry name" value="Bact_Chemotaxis_CheA"/>
</dbReference>
<dbReference type="EC" id="2.7.13.3" evidence="2"/>
<name>A0A918RGQ5_9GAMM</name>
<evidence type="ECO:0000256" key="1">
    <source>
        <dbReference type="ARBA" id="ARBA00000085"/>
    </source>
</evidence>
<dbReference type="Gene3D" id="3.30.565.10">
    <property type="entry name" value="Histidine kinase-like ATPase, C-terminal domain"/>
    <property type="match status" value="1"/>
</dbReference>
<keyword evidence="3" id="KW-0812">Transmembrane</keyword>
<evidence type="ECO:0000313" key="5">
    <source>
        <dbReference type="EMBL" id="GGZ98235.1"/>
    </source>
</evidence>
<dbReference type="GO" id="GO:0004673">
    <property type="term" value="F:protein histidine kinase activity"/>
    <property type="evidence" value="ECO:0007669"/>
    <property type="project" value="UniProtKB-EC"/>
</dbReference>
<evidence type="ECO:0000256" key="2">
    <source>
        <dbReference type="ARBA" id="ARBA00012438"/>
    </source>
</evidence>
<reference evidence="5" key="1">
    <citation type="journal article" date="2014" name="Int. J. Syst. Evol. Microbiol.">
        <title>Complete genome sequence of Corynebacterium casei LMG S-19264T (=DSM 44701T), isolated from a smear-ripened cheese.</title>
        <authorList>
            <consortium name="US DOE Joint Genome Institute (JGI-PGF)"/>
            <person name="Walter F."/>
            <person name="Albersmeier A."/>
            <person name="Kalinowski J."/>
            <person name="Ruckert C."/>
        </authorList>
    </citation>
    <scope>NUCLEOTIDE SEQUENCE</scope>
    <source>
        <strain evidence="5">KCTC 12711</strain>
    </source>
</reference>
<keyword evidence="3" id="KW-1133">Transmembrane helix</keyword>
<keyword evidence="3" id="KW-0472">Membrane</keyword>
<keyword evidence="6" id="KW-1185">Reference proteome</keyword>
<dbReference type="Pfam" id="PF02518">
    <property type="entry name" value="HATPase_c"/>
    <property type="match status" value="1"/>
</dbReference>
<sequence>MVTTARLNKTRYASLLAAMIILLVLGLLGQVFWLQPALNQAATRLSAGLTEQKLWLNADVSGRVKRASLKNFVLQLQQGGAVATPLDAVEVPALPNQVLATELNNLVIAMQDGDDPAIRSAVETLNAGLLAQLQQKQLARLVFWLAISLGVVGLTARLVLGLRKALVRSEIMLSASQRENKTILEATKEGLFIVKPNHQVGSVQSQAVQTLFGIDEPIRGDFFEFLKRLISFDDLNEVRAHVTAKLAGSRVESSTVASQALNEIEIVTENNKGYVKRKYLSFEFARNEQNPAAGLLVTVSDVTPQADLKRELKELSRQNDERFQLLLGSVATQTAETKSFFLQTHQHLKAINDALRNSDQLHASHEGKMQEIKTAVNALKQQAAEVGNVLLETSAQAFEVKVDVLLEASEVSSEQIVNLGAPLKQMIAELDILEKLSARLGVRQATTPALSVVSQPQGVPSNARTSKNDELSHFAQAFAASQQKQASLVLSGFDEDVFQPQYKPELIKLFQQLVENAVMHSLEVPNERLRAGKAATGVVTIQRHDSSQSEVRFSVQDDGAGIDFDAIKQAAVSRGILTKEVSERLSKNELVRLVFISGFSTAATQADEPEQGMGLERVKAALTEMGGKIGIGSPDGVRAQFMISLPTSVLRSSSTAQQPASV</sequence>
<evidence type="ECO:0000313" key="6">
    <source>
        <dbReference type="Proteomes" id="UP000614811"/>
    </source>
</evidence>
<gene>
    <name evidence="5" type="ORF">GCM10008090_03300</name>
</gene>
<dbReference type="Proteomes" id="UP000614811">
    <property type="component" value="Unassembled WGS sequence"/>
</dbReference>
<dbReference type="Gene3D" id="3.30.450.20">
    <property type="entry name" value="PAS domain"/>
    <property type="match status" value="1"/>
</dbReference>
<feature type="domain" description="Histidine kinase/HSP90-like ATPase" evidence="4">
    <location>
        <begin position="505"/>
        <end position="649"/>
    </location>
</feature>
<dbReference type="PANTHER" id="PTHR43395">
    <property type="entry name" value="SENSOR HISTIDINE KINASE CHEA"/>
    <property type="match status" value="1"/>
</dbReference>
<dbReference type="PRINTS" id="PR00344">
    <property type="entry name" value="BCTRLSENSOR"/>
</dbReference>
<comment type="caution">
    <text evidence="5">The sequence shown here is derived from an EMBL/GenBank/DDBJ whole genome shotgun (WGS) entry which is preliminary data.</text>
</comment>
<evidence type="ECO:0000259" key="4">
    <source>
        <dbReference type="SMART" id="SM00387"/>
    </source>
</evidence>
<dbReference type="EMBL" id="BMXA01000001">
    <property type="protein sequence ID" value="GGZ98235.1"/>
    <property type="molecule type" value="Genomic_DNA"/>
</dbReference>